<evidence type="ECO:0000313" key="9">
    <source>
        <dbReference type="Proteomes" id="UP000295382"/>
    </source>
</evidence>
<feature type="domain" description="Dyp-type peroxidase C-terminal" evidence="7">
    <location>
        <begin position="127"/>
        <end position="278"/>
    </location>
</feature>
<sequence length="289" mass="32067">MKPYQPAILDAPIPAQARHLFFKLESPAKLPAALDNLARIADGEHTVVGLGEPLVQALGRQIEGLRAFPAMRNADIDIPSTQHALWCWLRGDDRGELLHRTREVEAALAPALRLVQMTEAFRYKTGHDLTGYEDGTENPQAEDAFQAAISSNIPGSSFAAVQHWAHDLDHFARLPQDEQDNIMGRRKSDNEELDDAPESAHVKRTAQESFSPEAFVVRRSMPWAEGGKAGLLFLAFGRSLDAFEAQLRRMAGLEDGITDALFRFSQPVSGGYYWCPPISEGRLDLRAVR</sequence>
<accession>A0A4R3HSW8</accession>
<comment type="caution">
    <text evidence="8">The sequence shown here is derived from an EMBL/GenBank/DDBJ whole genome shotgun (WGS) entry which is preliminary data.</text>
</comment>
<feature type="region of interest" description="Disordered" evidence="6">
    <location>
        <begin position="186"/>
        <end position="207"/>
    </location>
</feature>
<keyword evidence="2 8" id="KW-0575">Peroxidase</keyword>
<evidence type="ECO:0000313" key="8">
    <source>
        <dbReference type="EMBL" id="TCS35774.1"/>
    </source>
</evidence>
<dbReference type="GO" id="GO:0004601">
    <property type="term" value="F:peroxidase activity"/>
    <property type="evidence" value="ECO:0007669"/>
    <property type="project" value="UniProtKB-KW"/>
</dbReference>
<dbReference type="PROSITE" id="PS51404">
    <property type="entry name" value="DYP_PEROXIDASE"/>
    <property type="match status" value="1"/>
</dbReference>
<evidence type="ECO:0000256" key="4">
    <source>
        <dbReference type="ARBA" id="ARBA00023002"/>
    </source>
</evidence>
<dbReference type="NCBIfam" id="TIGR01413">
    <property type="entry name" value="Dyp_perox_fam"/>
    <property type="match status" value="1"/>
</dbReference>
<dbReference type="InterPro" id="IPR048328">
    <property type="entry name" value="Dyp_perox_C"/>
</dbReference>
<dbReference type="RefSeq" id="WP_132259455.1">
    <property type="nucleotide sequence ID" value="NZ_SLZQ01000009.1"/>
</dbReference>
<dbReference type="PANTHER" id="PTHR30521">
    <property type="entry name" value="DEFERROCHELATASE/PEROXIDASE"/>
    <property type="match status" value="1"/>
</dbReference>
<dbReference type="InterPro" id="IPR011008">
    <property type="entry name" value="Dimeric_a/b-barrel"/>
</dbReference>
<evidence type="ECO:0000256" key="1">
    <source>
        <dbReference type="ARBA" id="ARBA00001970"/>
    </source>
</evidence>
<dbReference type="Proteomes" id="UP000295382">
    <property type="component" value="Unassembled WGS sequence"/>
</dbReference>
<evidence type="ECO:0000256" key="3">
    <source>
        <dbReference type="ARBA" id="ARBA00022723"/>
    </source>
</evidence>
<keyword evidence="5" id="KW-0408">Iron</keyword>
<reference evidence="8 9" key="1">
    <citation type="submission" date="2019-03" db="EMBL/GenBank/DDBJ databases">
        <title>Genomic Encyclopedia of Type Strains, Phase IV (KMG-IV): sequencing the most valuable type-strain genomes for metagenomic binning, comparative biology and taxonomic classification.</title>
        <authorList>
            <person name="Goeker M."/>
        </authorList>
    </citation>
    <scope>NUCLEOTIDE SEQUENCE [LARGE SCALE GENOMIC DNA]</scope>
    <source>
        <strain evidence="8 9">DSM 7445</strain>
    </source>
</reference>
<dbReference type="EMBL" id="SLZQ01000009">
    <property type="protein sequence ID" value="TCS35774.1"/>
    <property type="molecule type" value="Genomic_DNA"/>
</dbReference>
<evidence type="ECO:0000256" key="2">
    <source>
        <dbReference type="ARBA" id="ARBA00022559"/>
    </source>
</evidence>
<dbReference type="GO" id="GO:0046872">
    <property type="term" value="F:metal ion binding"/>
    <property type="evidence" value="ECO:0007669"/>
    <property type="project" value="UniProtKB-KW"/>
</dbReference>
<dbReference type="InterPro" id="IPR006314">
    <property type="entry name" value="Dyp_peroxidase"/>
</dbReference>
<dbReference type="OrthoDB" id="3251355at2"/>
<comment type="cofactor">
    <cofactor evidence="1">
        <name>heme b</name>
        <dbReference type="ChEBI" id="CHEBI:60344"/>
    </cofactor>
</comment>
<organism evidence="8 9">
    <name type="scientific">Paucimonas lemoignei</name>
    <name type="common">Pseudomonas lemoignei</name>
    <dbReference type="NCBI Taxonomy" id="29443"/>
    <lineage>
        <taxon>Bacteria</taxon>
        <taxon>Pseudomonadati</taxon>
        <taxon>Pseudomonadota</taxon>
        <taxon>Betaproteobacteria</taxon>
        <taxon>Burkholderiales</taxon>
        <taxon>Burkholderiaceae</taxon>
        <taxon>Paucimonas</taxon>
    </lineage>
</organism>
<gene>
    <name evidence="8" type="ORF">EDC30_10973</name>
</gene>
<dbReference type="AlphaFoldDB" id="A0A4R3HSW8"/>
<protein>
    <submittedName>
        <fullName evidence="8">Putative iron-dependent peroxidase</fullName>
    </submittedName>
</protein>
<keyword evidence="4" id="KW-0560">Oxidoreductase</keyword>
<dbReference type="PANTHER" id="PTHR30521:SF0">
    <property type="entry name" value="DYP-TYPE PEROXIDASE FAMILY PROTEIN"/>
    <property type="match status" value="1"/>
</dbReference>
<evidence type="ECO:0000259" key="7">
    <source>
        <dbReference type="Pfam" id="PF20628"/>
    </source>
</evidence>
<evidence type="ECO:0000256" key="5">
    <source>
        <dbReference type="ARBA" id="ARBA00023004"/>
    </source>
</evidence>
<dbReference type="SUPFAM" id="SSF54909">
    <property type="entry name" value="Dimeric alpha+beta barrel"/>
    <property type="match status" value="1"/>
</dbReference>
<dbReference type="GO" id="GO:0005829">
    <property type="term" value="C:cytosol"/>
    <property type="evidence" value="ECO:0007669"/>
    <property type="project" value="TreeGrafter"/>
</dbReference>
<dbReference type="GO" id="GO:0020037">
    <property type="term" value="F:heme binding"/>
    <property type="evidence" value="ECO:0007669"/>
    <property type="project" value="InterPro"/>
</dbReference>
<dbReference type="Pfam" id="PF20628">
    <property type="entry name" value="Dyp_perox_C"/>
    <property type="match status" value="1"/>
</dbReference>
<proteinExistence type="predicted"/>
<name>A0A4R3HSW8_PAULE</name>
<keyword evidence="3" id="KW-0479">Metal-binding</keyword>
<keyword evidence="9" id="KW-1185">Reference proteome</keyword>
<evidence type="ECO:0000256" key="6">
    <source>
        <dbReference type="SAM" id="MobiDB-lite"/>
    </source>
</evidence>